<dbReference type="Proteomes" id="UP000190787">
    <property type="component" value="Unassembled WGS sequence"/>
</dbReference>
<dbReference type="Pfam" id="PF13439">
    <property type="entry name" value="Glyco_transf_4"/>
    <property type="match status" value="1"/>
</dbReference>
<evidence type="ECO:0000259" key="2">
    <source>
        <dbReference type="Pfam" id="PF13439"/>
    </source>
</evidence>
<dbReference type="Gene3D" id="3.40.50.2000">
    <property type="entry name" value="Glycogen Phosphorylase B"/>
    <property type="match status" value="2"/>
</dbReference>
<evidence type="ECO:0000313" key="4">
    <source>
        <dbReference type="Proteomes" id="UP000190787"/>
    </source>
</evidence>
<dbReference type="PANTHER" id="PTHR12526">
    <property type="entry name" value="GLYCOSYLTRANSFERASE"/>
    <property type="match status" value="1"/>
</dbReference>
<feature type="region of interest" description="Disordered" evidence="1">
    <location>
        <begin position="383"/>
        <end position="405"/>
    </location>
</feature>
<dbReference type="EMBL" id="MPZV01000001">
    <property type="protein sequence ID" value="OOY25069.1"/>
    <property type="molecule type" value="Genomic_DNA"/>
</dbReference>
<keyword evidence="4" id="KW-1185">Reference proteome</keyword>
<dbReference type="Pfam" id="PF13692">
    <property type="entry name" value="Glyco_trans_1_4"/>
    <property type="match status" value="1"/>
</dbReference>
<dbReference type="InterPro" id="IPR028098">
    <property type="entry name" value="Glyco_trans_4-like_N"/>
</dbReference>
<dbReference type="PANTHER" id="PTHR12526:SF635">
    <property type="entry name" value="GLYCOSYL TRANSFERASE GROUP 1"/>
    <property type="match status" value="1"/>
</dbReference>
<feature type="domain" description="Glycosyltransferase subfamily 4-like N-terminal" evidence="2">
    <location>
        <begin position="22"/>
        <end position="181"/>
    </location>
</feature>
<gene>
    <name evidence="3" type="ORF">BMI91_01130</name>
</gene>
<name>A0ABX3N3P0_9RHOB</name>
<comment type="caution">
    <text evidence="3">The sequence shown here is derived from an EMBL/GenBank/DDBJ whole genome shotgun (WGS) entry which is preliminary data.</text>
</comment>
<dbReference type="RefSeq" id="WP_078603708.1">
    <property type="nucleotide sequence ID" value="NZ_MPZV01000001.1"/>
</dbReference>
<organism evidence="3 4">
    <name type="scientific">Thioclava sediminum</name>
    <dbReference type="NCBI Taxonomy" id="1915319"/>
    <lineage>
        <taxon>Bacteria</taxon>
        <taxon>Pseudomonadati</taxon>
        <taxon>Pseudomonadota</taxon>
        <taxon>Alphaproteobacteria</taxon>
        <taxon>Rhodobacterales</taxon>
        <taxon>Paracoccaceae</taxon>
        <taxon>Thioclava</taxon>
    </lineage>
</organism>
<proteinExistence type="predicted"/>
<protein>
    <recommendedName>
        <fullName evidence="2">Glycosyltransferase subfamily 4-like N-terminal domain-containing protein</fullName>
    </recommendedName>
</protein>
<reference evidence="3 4" key="1">
    <citation type="submission" date="2016-11" db="EMBL/GenBank/DDBJ databases">
        <title>A multilocus sequence analysis scheme for characterization of bacteria in the genus Thioclava.</title>
        <authorList>
            <person name="Liu Y."/>
            <person name="Shao Z."/>
        </authorList>
    </citation>
    <scope>NUCLEOTIDE SEQUENCE [LARGE SCALE GENOMIC DNA]</scope>
    <source>
        <strain evidence="3 4">TAW-CT134</strain>
    </source>
</reference>
<evidence type="ECO:0000313" key="3">
    <source>
        <dbReference type="EMBL" id="OOY25069.1"/>
    </source>
</evidence>
<evidence type="ECO:0000256" key="1">
    <source>
        <dbReference type="SAM" id="MobiDB-lite"/>
    </source>
</evidence>
<dbReference type="SUPFAM" id="SSF53756">
    <property type="entry name" value="UDP-Glycosyltransferase/glycogen phosphorylase"/>
    <property type="match status" value="1"/>
</dbReference>
<sequence length="405" mass="42633">MTSPPPEITVLHVVPDLRRSAGGIAANAPALAEALAAQGIASRFLTRAFDPDADIAEHCLRVAPTRGPNVAQLARAMAGIRAQVRAGARMVVHSHGLWDPLNHAGLRLAIDLGLGRIVSPHGMLLPWARAHKRRKKDLAWHLYQRRDLARAELLHVTSQAEADAVAQHCPVARIAQVPLGIALPPEGAPTRTRSPNGRKRLLFLGRLHRVKNLDTLIRAFAACAPRNWELRIAGPDEDGLTPALCARAAERGAAERITLAGPVWGAAKQAEIAAADALILPSHTENFGTVVAEALAAARPVIATTGSPWGELSASGCGWWVAPDLAGLGGAIAALGATTGPERAAMGARGRALVARTYLWPQVGAQMAALYRQVAALRAEAARSGQGAAPQDPERIANLFGRAGE</sequence>
<accession>A0ABX3N3P0</accession>